<gene>
    <name evidence="2" type="ORF">HWI92_12050</name>
</gene>
<sequence>MKKVKLAMLSCCIATMFTYNLYGKAIFCTGADTVIDNGFVVYGQVSFSTQNGCCSPASGSALVSKSFFMNGMYLGTSSYYISISDAQQAIGCQYV</sequence>
<reference evidence="2 3" key="1">
    <citation type="submission" date="2020-06" db="EMBL/GenBank/DDBJ databases">
        <title>Dyadobacter sandarakinus sp. nov., isolated from the soil of the Arctic Yellow River Station.</title>
        <authorList>
            <person name="Zhang Y."/>
            <person name="Peng F."/>
        </authorList>
    </citation>
    <scope>NUCLEOTIDE SEQUENCE [LARGE SCALE GENOMIC DNA]</scope>
    <source>
        <strain evidence="2 3">Q3-56</strain>
    </source>
</reference>
<keyword evidence="3" id="KW-1185">Reference proteome</keyword>
<evidence type="ECO:0000313" key="2">
    <source>
        <dbReference type="EMBL" id="QRR01585.1"/>
    </source>
</evidence>
<dbReference type="Proteomes" id="UP000612680">
    <property type="component" value="Chromosome"/>
</dbReference>
<keyword evidence="1" id="KW-0732">Signal</keyword>
<proteinExistence type="predicted"/>
<evidence type="ECO:0000256" key="1">
    <source>
        <dbReference type="SAM" id="SignalP"/>
    </source>
</evidence>
<accession>A0ABX7I714</accession>
<dbReference type="EMBL" id="CP056775">
    <property type="protein sequence ID" value="QRR01585.1"/>
    <property type="molecule type" value="Genomic_DNA"/>
</dbReference>
<protein>
    <submittedName>
        <fullName evidence="2">Uncharacterized protein</fullName>
    </submittedName>
</protein>
<feature type="signal peptide" evidence="1">
    <location>
        <begin position="1"/>
        <end position="21"/>
    </location>
</feature>
<feature type="chain" id="PRO_5045304670" evidence="1">
    <location>
        <begin position="22"/>
        <end position="95"/>
    </location>
</feature>
<organism evidence="2 3">
    <name type="scientific">Dyadobacter sandarakinus</name>
    <dbReference type="NCBI Taxonomy" id="2747268"/>
    <lineage>
        <taxon>Bacteria</taxon>
        <taxon>Pseudomonadati</taxon>
        <taxon>Bacteroidota</taxon>
        <taxon>Cytophagia</taxon>
        <taxon>Cytophagales</taxon>
        <taxon>Spirosomataceae</taxon>
        <taxon>Dyadobacter</taxon>
    </lineage>
</organism>
<name>A0ABX7I714_9BACT</name>
<dbReference type="RefSeq" id="WP_204664083.1">
    <property type="nucleotide sequence ID" value="NZ_CP056775.1"/>
</dbReference>
<evidence type="ECO:0000313" key="3">
    <source>
        <dbReference type="Proteomes" id="UP000612680"/>
    </source>
</evidence>